<reference evidence="3" key="1">
    <citation type="journal article" date="2019" name="Microb. Cell Fact.">
        <title>Engineering of leucine-responsive regulatory protein improves spiramycin and bitespiramycin biosynthesis.</title>
        <authorList>
            <person name="Lu Z."/>
            <person name="Zhang X."/>
            <person name="Dai J."/>
            <person name="Wang Y."/>
            <person name="He W."/>
        </authorList>
    </citation>
    <scope>NUCLEOTIDE SEQUENCE</scope>
    <source>
        <strain evidence="3">WSJ</strain>
    </source>
</reference>
<name>A0A411PXG4_9ACTN</name>
<dbReference type="EMBL" id="MH460451">
    <property type="protein sequence ID" value="QBG49802.1"/>
    <property type="molecule type" value="Genomic_DNA"/>
</dbReference>
<feature type="region of interest" description="Disordered" evidence="1">
    <location>
        <begin position="1"/>
        <end position="21"/>
    </location>
</feature>
<evidence type="ECO:0000256" key="1">
    <source>
        <dbReference type="SAM" id="MobiDB-lite"/>
    </source>
</evidence>
<dbReference type="AlphaFoldDB" id="A0A411PXG4"/>
<feature type="domain" description="FtsH ternary system" evidence="2">
    <location>
        <begin position="12"/>
        <end position="297"/>
    </location>
</feature>
<evidence type="ECO:0000313" key="3">
    <source>
        <dbReference type="EMBL" id="QBG49802.1"/>
    </source>
</evidence>
<sequence>MLRWAVEGTGQPPGGPLQHTSGLIDPGADVRTALAELIRHFAARHGAGRPPLGDPEPASAGGVLLAAAIGGRMEPESACAVAEALPPRSLSERGGGWSDALARHAVVAPFLSGVPRFEGKQAAPQGAVAMGRAEAEENELRIGEVLLDASPLSAVLYRPAAGPLSRGATGAVRTASALVTRPAGRRLLCNGLAAWHGHAPVLDWRSQLLARLSADYPEVVLDTYLAARLRYGTEWDHQVRAARRRLAVRALPDELTLATVRFWAPLADLARRHPGLPATRPLLAGHQPAVELVRRYRLNLPATG</sequence>
<organism evidence="3">
    <name type="scientific">Streptomyces spiramyceticus</name>
    <dbReference type="NCBI Taxonomy" id="299717"/>
    <lineage>
        <taxon>Bacteria</taxon>
        <taxon>Bacillati</taxon>
        <taxon>Actinomycetota</taxon>
        <taxon>Actinomycetes</taxon>
        <taxon>Kitasatosporales</taxon>
        <taxon>Streptomycetaceae</taxon>
        <taxon>Streptomyces</taxon>
    </lineage>
</organism>
<protein>
    <recommendedName>
        <fullName evidence="2">FtsH ternary system domain-containing protein</fullName>
    </recommendedName>
</protein>
<evidence type="ECO:0000259" key="2">
    <source>
        <dbReference type="Pfam" id="PF19998"/>
    </source>
</evidence>
<proteinExistence type="predicted"/>
<dbReference type="InterPro" id="IPR045480">
    <property type="entry name" value="fvmX1"/>
</dbReference>
<dbReference type="Pfam" id="PF19998">
    <property type="entry name" value="fvmX1"/>
    <property type="match status" value="1"/>
</dbReference>
<accession>A0A411PXG4</accession>